<dbReference type="SMART" id="SM00184">
    <property type="entry name" value="RING"/>
    <property type="match status" value="1"/>
</dbReference>
<evidence type="ECO:0000313" key="6">
    <source>
        <dbReference type="EMBL" id="CAD8186247.1"/>
    </source>
</evidence>
<proteinExistence type="predicted"/>
<evidence type="ECO:0000256" key="2">
    <source>
        <dbReference type="ARBA" id="ARBA00022771"/>
    </source>
</evidence>
<keyword evidence="2 4" id="KW-0863">Zinc-finger</keyword>
<dbReference type="GO" id="GO:0005634">
    <property type="term" value="C:nucleus"/>
    <property type="evidence" value="ECO:0007669"/>
    <property type="project" value="TreeGrafter"/>
</dbReference>
<dbReference type="InterPro" id="IPR051834">
    <property type="entry name" value="RING_finger_E3_ligase"/>
</dbReference>
<evidence type="ECO:0000256" key="1">
    <source>
        <dbReference type="ARBA" id="ARBA00022723"/>
    </source>
</evidence>
<evidence type="ECO:0000256" key="4">
    <source>
        <dbReference type="PROSITE-ProRule" id="PRU00175"/>
    </source>
</evidence>
<name>A0A8S1WBL8_PAROT</name>
<gene>
    <name evidence="6" type="ORF">POCTA_138.1.T0870172</name>
</gene>
<feature type="domain" description="RING-type" evidence="5">
    <location>
        <begin position="295"/>
        <end position="336"/>
    </location>
</feature>
<sequence>MQEKAQELVTCKFCKERFPLTIMYAHRTECNIENHPEYQSMIQNDEAMLQEIQEEFPDDSQNILNKPQLIKNQKVENTGLEKQLQEEFPYQLKREIAPQAIKQQQKLDDLQTESILVRTTKKCEYCNELFPKEQIDDHYPNCQAYLMIEQLQIEETQSKFQSNENYIDKQGMIGQQKETENFSTIIHEELQSDGKILQKIITRDPLTNKTYENVFLIDSDNGKQLEHVSEQIIVRDNNNSFQQSFQSFINKDLIDLDQIEGNDQQELLIQQIRIQNLVKIKFCDSKQLDQEFKSCGICFMNYLKGEDLVLLPCIHRFHVKCMSKWLIEQSTCPICKIDVEKQKT</sequence>
<dbReference type="PROSITE" id="PS50089">
    <property type="entry name" value="ZF_RING_2"/>
    <property type="match status" value="1"/>
</dbReference>
<dbReference type="InterPro" id="IPR001841">
    <property type="entry name" value="Znf_RING"/>
</dbReference>
<dbReference type="AlphaFoldDB" id="A0A8S1WBL8"/>
<keyword evidence="1" id="KW-0479">Metal-binding</keyword>
<dbReference type="PANTHER" id="PTHR45931">
    <property type="entry name" value="SI:CH211-59O9.10"/>
    <property type="match status" value="1"/>
</dbReference>
<evidence type="ECO:0000313" key="7">
    <source>
        <dbReference type="Proteomes" id="UP000683925"/>
    </source>
</evidence>
<protein>
    <recommendedName>
        <fullName evidence="5">RING-type domain-containing protein</fullName>
    </recommendedName>
</protein>
<evidence type="ECO:0000259" key="5">
    <source>
        <dbReference type="PROSITE" id="PS50089"/>
    </source>
</evidence>
<dbReference type="GO" id="GO:0008270">
    <property type="term" value="F:zinc ion binding"/>
    <property type="evidence" value="ECO:0007669"/>
    <property type="project" value="UniProtKB-KW"/>
</dbReference>
<dbReference type="Pfam" id="PF13639">
    <property type="entry name" value="zf-RING_2"/>
    <property type="match status" value="1"/>
</dbReference>
<keyword evidence="7" id="KW-1185">Reference proteome</keyword>
<organism evidence="6 7">
    <name type="scientific">Paramecium octaurelia</name>
    <dbReference type="NCBI Taxonomy" id="43137"/>
    <lineage>
        <taxon>Eukaryota</taxon>
        <taxon>Sar</taxon>
        <taxon>Alveolata</taxon>
        <taxon>Ciliophora</taxon>
        <taxon>Intramacronucleata</taxon>
        <taxon>Oligohymenophorea</taxon>
        <taxon>Peniculida</taxon>
        <taxon>Parameciidae</taxon>
        <taxon>Paramecium</taxon>
    </lineage>
</organism>
<dbReference type="OrthoDB" id="301470at2759"/>
<keyword evidence="3" id="KW-0862">Zinc</keyword>
<evidence type="ECO:0000256" key="3">
    <source>
        <dbReference type="ARBA" id="ARBA00022833"/>
    </source>
</evidence>
<comment type="caution">
    <text evidence="6">The sequence shown here is derived from an EMBL/GenBank/DDBJ whole genome shotgun (WGS) entry which is preliminary data.</text>
</comment>
<dbReference type="GO" id="GO:0006511">
    <property type="term" value="P:ubiquitin-dependent protein catabolic process"/>
    <property type="evidence" value="ECO:0007669"/>
    <property type="project" value="TreeGrafter"/>
</dbReference>
<accession>A0A8S1WBL8</accession>
<dbReference type="OMA" id="CEYCNEL"/>
<dbReference type="GO" id="GO:0061630">
    <property type="term" value="F:ubiquitin protein ligase activity"/>
    <property type="evidence" value="ECO:0007669"/>
    <property type="project" value="TreeGrafter"/>
</dbReference>
<dbReference type="PANTHER" id="PTHR45931:SF3">
    <property type="entry name" value="RING ZINC FINGER-CONTAINING PROTEIN"/>
    <property type="match status" value="1"/>
</dbReference>
<dbReference type="EMBL" id="CAJJDP010000086">
    <property type="protein sequence ID" value="CAD8186247.1"/>
    <property type="molecule type" value="Genomic_DNA"/>
</dbReference>
<reference evidence="6" key="1">
    <citation type="submission" date="2021-01" db="EMBL/GenBank/DDBJ databases">
        <authorList>
            <consortium name="Genoscope - CEA"/>
            <person name="William W."/>
        </authorList>
    </citation>
    <scope>NUCLEOTIDE SEQUENCE</scope>
</reference>
<dbReference type="Proteomes" id="UP000683925">
    <property type="component" value="Unassembled WGS sequence"/>
</dbReference>